<evidence type="ECO:0000256" key="4">
    <source>
        <dbReference type="ARBA" id="ARBA00023163"/>
    </source>
</evidence>
<protein>
    <submittedName>
        <fullName evidence="9">Sigma-70 family RNA polymerase sigma factor</fullName>
    </submittedName>
</protein>
<keyword evidence="4" id="KW-0804">Transcription</keyword>
<evidence type="ECO:0000313" key="10">
    <source>
        <dbReference type="Proteomes" id="UP000305778"/>
    </source>
</evidence>
<dbReference type="PANTHER" id="PTHR47756:SF2">
    <property type="entry name" value="BLL6612 PROTEIN"/>
    <property type="match status" value="1"/>
</dbReference>
<dbReference type="InterPro" id="IPR014284">
    <property type="entry name" value="RNA_pol_sigma-70_dom"/>
</dbReference>
<dbReference type="GO" id="GO:0006352">
    <property type="term" value="P:DNA-templated transcription initiation"/>
    <property type="evidence" value="ECO:0007669"/>
    <property type="project" value="InterPro"/>
</dbReference>
<dbReference type="InterPro" id="IPR046531">
    <property type="entry name" value="DUF6596"/>
</dbReference>
<evidence type="ECO:0000256" key="1">
    <source>
        <dbReference type="ARBA" id="ARBA00010641"/>
    </source>
</evidence>
<dbReference type="InterPro" id="IPR013249">
    <property type="entry name" value="RNA_pol_sigma70_r4_t2"/>
</dbReference>
<dbReference type="EMBL" id="SUMC01000015">
    <property type="protein sequence ID" value="TKA10330.1"/>
    <property type="molecule type" value="Genomic_DNA"/>
</dbReference>
<dbReference type="InterPro" id="IPR036388">
    <property type="entry name" value="WH-like_DNA-bd_sf"/>
</dbReference>
<evidence type="ECO:0000256" key="2">
    <source>
        <dbReference type="ARBA" id="ARBA00023015"/>
    </source>
</evidence>
<feature type="compositionally biased region" description="Basic and acidic residues" evidence="5">
    <location>
        <begin position="71"/>
        <end position="96"/>
    </location>
</feature>
<dbReference type="InterPro" id="IPR007627">
    <property type="entry name" value="RNA_pol_sigma70_r2"/>
</dbReference>
<dbReference type="Pfam" id="PF20239">
    <property type="entry name" value="DUF6596"/>
    <property type="match status" value="1"/>
</dbReference>
<comment type="caution">
    <text evidence="9">The sequence shown here is derived from an EMBL/GenBank/DDBJ whole genome shotgun (WGS) entry which is preliminary data.</text>
</comment>
<evidence type="ECO:0000259" key="8">
    <source>
        <dbReference type="Pfam" id="PF20239"/>
    </source>
</evidence>
<dbReference type="GO" id="GO:0003677">
    <property type="term" value="F:DNA binding"/>
    <property type="evidence" value="ECO:0007669"/>
    <property type="project" value="InterPro"/>
</dbReference>
<dbReference type="Pfam" id="PF04542">
    <property type="entry name" value="Sigma70_r2"/>
    <property type="match status" value="1"/>
</dbReference>
<evidence type="ECO:0000256" key="5">
    <source>
        <dbReference type="SAM" id="MobiDB-lite"/>
    </source>
</evidence>
<accession>A0A4U0SKE2</accession>
<evidence type="ECO:0000259" key="7">
    <source>
        <dbReference type="Pfam" id="PF08281"/>
    </source>
</evidence>
<dbReference type="SUPFAM" id="SSF88659">
    <property type="entry name" value="Sigma3 and sigma4 domains of RNA polymerase sigma factors"/>
    <property type="match status" value="1"/>
</dbReference>
<reference evidence="9 10" key="1">
    <citation type="submission" date="2019-04" db="EMBL/GenBank/DDBJ databases">
        <title>Streptomyces oryziradicis sp. nov., a novel actinomycete isolated from rhizosphere soil of rice (Oryza sativa L.).</title>
        <authorList>
            <person name="Li C."/>
        </authorList>
    </citation>
    <scope>NUCLEOTIDE SEQUENCE [LARGE SCALE GENOMIC DNA]</scope>
    <source>
        <strain evidence="9 10">NEAU-C40</strain>
    </source>
</reference>
<dbReference type="Proteomes" id="UP000305778">
    <property type="component" value="Unassembled WGS sequence"/>
</dbReference>
<evidence type="ECO:0000313" key="9">
    <source>
        <dbReference type="EMBL" id="TKA10330.1"/>
    </source>
</evidence>
<feature type="domain" description="DUF6596" evidence="8">
    <location>
        <begin position="184"/>
        <end position="284"/>
    </location>
</feature>
<comment type="similarity">
    <text evidence="1">Belongs to the sigma-70 factor family. ECF subfamily.</text>
</comment>
<dbReference type="NCBIfam" id="TIGR02937">
    <property type="entry name" value="sigma70-ECF"/>
    <property type="match status" value="1"/>
</dbReference>
<dbReference type="InterPro" id="IPR013325">
    <property type="entry name" value="RNA_pol_sigma_r2"/>
</dbReference>
<proteinExistence type="inferred from homology"/>
<feature type="domain" description="RNA polymerase sigma factor 70 region 4 type 2" evidence="7">
    <location>
        <begin position="115"/>
        <end position="166"/>
    </location>
</feature>
<dbReference type="Gene3D" id="1.10.1740.10">
    <property type="match status" value="1"/>
</dbReference>
<organism evidence="9 10">
    <name type="scientific">Actinacidiphila oryziradicis</name>
    <dbReference type="NCBI Taxonomy" id="2571141"/>
    <lineage>
        <taxon>Bacteria</taxon>
        <taxon>Bacillati</taxon>
        <taxon>Actinomycetota</taxon>
        <taxon>Actinomycetes</taxon>
        <taxon>Kitasatosporales</taxon>
        <taxon>Streptomycetaceae</taxon>
        <taxon>Actinacidiphila</taxon>
    </lineage>
</organism>
<feature type="region of interest" description="Disordered" evidence="5">
    <location>
        <begin position="71"/>
        <end position="106"/>
    </location>
</feature>
<dbReference type="AlphaFoldDB" id="A0A4U0SKE2"/>
<dbReference type="Pfam" id="PF08281">
    <property type="entry name" value="Sigma70_r4_2"/>
    <property type="match status" value="1"/>
</dbReference>
<keyword evidence="3" id="KW-0731">Sigma factor</keyword>
<evidence type="ECO:0000259" key="6">
    <source>
        <dbReference type="Pfam" id="PF04542"/>
    </source>
</evidence>
<name>A0A4U0SKE2_9ACTN</name>
<feature type="domain" description="RNA polymerase sigma-70 region 2" evidence="6">
    <location>
        <begin position="11"/>
        <end position="77"/>
    </location>
</feature>
<dbReference type="GO" id="GO:0016987">
    <property type="term" value="F:sigma factor activity"/>
    <property type="evidence" value="ECO:0007669"/>
    <property type="project" value="UniProtKB-KW"/>
</dbReference>
<sequence length="418" mass="45180">MADADVNANDLLRELAPQVVGVLTRRFRDFDAAEDAVQEALLAAATQWPNEGMPHNPRGWLIQVASRRMTEQVRSEQARRRREDLAARRMSADRQSSRPADTEDPAGRDDTLIVLLMCCHPALSPAAAIALTLRSVGGLTTAEIARAFLVPETTMAQRISRAKQRIKASGIPFGMPDRDDWAPRLDAALHVLYLIFTEGSTTSSGPDLLRVELSREAIRLARAVHQMLPDDSEVTGLLALMLLTDARSPARTGPGGELIPLAEQDRSLWDGKAIAEGVALITEALPTGPVGPYQVQAAVAAVHDEAATVEETDWPQILALYGVLEHMSPNPLVSLNRAVAAAMVHGPAAGLDIVRVLESDGRLAGHHHLYAVRAHLLEMGGDLQAAIESYRAAANRTTSLPERRYLTIRAAQLAAPPT</sequence>
<dbReference type="InterPro" id="IPR013324">
    <property type="entry name" value="RNA_pol_sigma_r3/r4-like"/>
</dbReference>
<dbReference type="SUPFAM" id="SSF88946">
    <property type="entry name" value="Sigma2 domain of RNA polymerase sigma factors"/>
    <property type="match status" value="1"/>
</dbReference>
<dbReference type="Gene3D" id="1.10.10.10">
    <property type="entry name" value="Winged helix-like DNA-binding domain superfamily/Winged helix DNA-binding domain"/>
    <property type="match status" value="1"/>
</dbReference>
<evidence type="ECO:0000256" key="3">
    <source>
        <dbReference type="ARBA" id="ARBA00023082"/>
    </source>
</evidence>
<dbReference type="PANTHER" id="PTHR47756">
    <property type="entry name" value="BLL6612 PROTEIN-RELATED"/>
    <property type="match status" value="1"/>
</dbReference>
<gene>
    <name evidence="9" type="ORF">FCI23_18050</name>
</gene>
<dbReference type="OrthoDB" id="9780299at2"/>
<keyword evidence="2" id="KW-0805">Transcription regulation</keyword>
<keyword evidence="10" id="KW-1185">Reference proteome</keyword>